<evidence type="ECO:0000313" key="2">
    <source>
        <dbReference type="Proteomes" id="UP000006250"/>
    </source>
</evidence>
<dbReference type="Proteomes" id="UP000006250">
    <property type="component" value="Unassembled WGS sequence"/>
</dbReference>
<dbReference type="OrthoDB" id="5458329at2"/>
<dbReference type="eggNOG" id="ENOG5031H98">
    <property type="taxonomic scope" value="Bacteria"/>
</dbReference>
<dbReference type="RefSeq" id="WP_005994530.1">
    <property type="nucleotide sequence ID" value="NZ_AECZ01000017.1"/>
</dbReference>
<comment type="caution">
    <text evidence="1">The sequence shown here is derived from an EMBL/GenBank/DDBJ whole genome shotgun (WGS) entry which is preliminary data.</text>
</comment>
<keyword evidence="2" id="KW-1185">Reference proteome</keyword>
<proteinExistence type="predicted"/>
<accession>E1JY95</accession>
<name>E1JY95_SOLFR</name>
<evidence type="ECO:0000313" key="1">
    <source>
        <dbReference type="EMBL" id="EFL50669.1"/>
    </source>
</evidence>
<sequence length="97" mass="10917">MAAGVWDGIDKERVGRGLVTAFMSDEYLEVLAEINNAETEGEVLAARDKVKDLMVLWREEVPEYAFAVDALYLFSEQMIEMLKDIDEEDSPAIDSQA</sequence>
<organism evidence="1 2">
    <name type="scientific">Solidesulfovibrio fructosivorans JJ]</name>
    <dbReference type="NCBI Taxonomy" id="596151"/>
    <lineage>
        <taxon>Bacteria</taxon>
        <taxon>Pseudomonadati</taxon>
        <taxon>Thermodesulfobacteriota</taxon>
        <taxon>Desulfovibrionia</taxon>
        <taxon>Desulfovibrionales</taxon>
        <taxon>Desulfovibrionaceae</taxon>
        <taxon>Solidesulfovibrio</taxon>
    </lineage>
</organism>
<protein>
    <submittedName>
        <fullName evidence="1">Uncharacterized protein</fullName>
    </submittedName>
</protein>
<dbReference type="EMBL" id="AECZ01000017">
    <property type="protein sequence ID" value="EFL50669.1"/>
    <property type="molecule type" value="Genomic_DNA"/>
</dbReference>
<reference evidence="1 2" key="1">
    <citation type="submission" date="2010-08" db="EMBL/GenBank/DDBJ databases">
        <title>The draft genome of Desulfovibrio fructosovorans JJ.</title>
        <authorList>
            <consortium name="US DOE Joint Genome Institute (JGI-PGF)"/>
            <person name="Lucas S."/>
            <person name="Copeland A."/>
            <person name="Lapidus A."/>
            <person name="Cheng J.-F."/>
            <person name="Bruce D."/>
            <person name="Goodwin L."/>
            <person name="Pitluck S."/>
            <person name="Land M.L."/>
            <person name="Hauser L."/>
            <person name="Chang Y.-J."/>
            <person name="Jeffries C."/>
            <person name="Wall J.D."/>
            <person name="Stahl D.A."/>
            <person name="Arkin A.P."/>
            <person name="Dehal P."/>
            <person name="Stolyar S.M."/>
            <person name="Hazen T.C."/>
            <person name="Woyke T.J."/>
        </authorList>
    </citation>
    <scope>NUCLEOTIDE SEQUENCE [LARGE SCALE GENOMIC DNA]</scope>
    <source>
        <strain evidence="1 2">JJ</strain>
    </source>
</reference>
<dbReference type="AlphaFoldDB" id="E1JY95"/>
<gene>
    <name evidence="1" type="ORF">DesfrDRAFT_2610</name>
</gene>